<dbReference type="PANTHER" id="PTHR30614">
    <property type="entry name" value="MEMBRANE COMPONENT OF AMINO ACID ABC TRANSPORTER"/>
    <property type="match status" value="1"/>
</dbReference>
<dbReference type="CDD" id="cd06261">
    <property type="entry name" value="TM_PBP2"/>
    <property type="match status" value="1"/>
</dbReference>
<evidence type="ECO:0000256" key="1">
    <source>
        <dbReference type="ARBA" id="ARBA00004429"/>
    </source>
</evidence>
<keyword evidence="6 8" id="KW-1133">Transmembrane helix</keyword>
<protein>
    <submittedName>
        <fullName evidence="10">Amino acid ABC transporter permease</fullName>
    </submittedName>
</protein>
<comment type="subcellular location">
    <subcellularLocation>
        <location evidence="1">Cell inner membrane</location>
        <topology evidence="1">Multi-pass membrane protein</topology>
    </subcellularLocation>
    <subcellularLocation>
        <location evidence="8">Cell membrane</location>
        <topology evidence="8">Multi-pass membrane protein</topology>
    </subcellularLocation>
</comment>
<keyword evidence="11" id="KW-1185">Reference proteome</keyword>
<organism evidence="10 11">
    <name type="scientific">Pararhodobacter marinus</name>
    <dbReference type="NCBI Taxonomy" id="2184063"/>
    <lineage>
        <taxon>Bacteria</taxon>
        <taxon>Pseudomonadati</taxon>
        <taxon>Pseudomonadota</taxon>
        <taxon>Alphaproteobacteria</taxon>
        <taxon>Rhodobacterales</taxon>
        <taxon>Paracoccaceae</taxon>
        <taxon>Pararhodobacter</taxon>
    </lineage>
</organism>
<name>A0A2U2C6W3_9RHOB</name>
<reference evidence="10 11" key="1">
    <citation type="submission" date="2018-05" db="EMBL/GenBank/DDBJ databases">
        <title>Pararhodobacter marina sp. nov., isolated from deep-sea water of the Indian Ocean.</title>
        <authorList>
            <person name="Lai Q.Sr."/>
            <person name="Liu X."/>
            <person name="Shao Z."/>
        </authorList>
    </citation>
    <scope>NUCLEOTIDE SEQUENCE [LARGE SCALE GENOMIC DNA]</scope>
    <source>
        <strain evidence="10 11">CIC4N-9</strain>
    </source>
</reference>
<keyword evidence="5 8" id="KW-0812">Transmembrane</keyword>
<comment type="similarity">
    <text evidence="2">Belongs to the binding-protein-dependent transport system permease family. HisMQ subfamily.</text>
</comment>
<dbReference type="Pfam" id="PF00528">
    <property type="entry name" value="BPD_transp_1"/>
    <property type="match status" value="1"/>
</dbReference>
<evidence type="ECO:0000256" key="3">
    <source>
        <dbReference type="ARBA" id="ARBA00022448"/>
    </source>
</evidence>
<dbReference type="RefSeq" id="WP_109534418.1">
    <property type="nucleotide sequence ID" value="NZ_QEYD01000010.1"/>
</dbReference>
<keyword evidence="3 8" id="KW-0813">Transport</keyword>
<feature type="domain" description="ABC transmembrane type-1" evidence="9">
    <location>
        <begin position="25"/>
        <end position="215"/>
    </location>
</feature>
<gene>
    <name evidence="10" type="ORF">C4N9_16350</name>
</gene>
<dbReference type="GO" id="GO:0006865">
    <property type="term" value="P:amino acid transport"/>
    <property type="evidence" value="ECO:0007669"/>
    <property type="project" value="TreeGrafter"/>
</dbReference>
<sequence>MIEILQTYGMQLLIGGFPHTPLGGLALTVILAVSGLVLAMPVGLLMAVPLRSRFRPVKALAELIVFYIRSVPLLLHVLWVYFLMPAIIGVSFPPAITMLITLVLFNGAYISKIVVAGIDALPRGQTEAALSLGFGRVQTMRHIILPQALRNMLPSLVSQLSLLIKETALGAAIGATEATQTFLDLADNLPGQAIQVYALLALAYFALCYPLLLIGRRLERCVGKAQKIATEPAS</sequence>
<keyword evidence="4" id="KW-1003">Cell membrane</keyword>
<feature type="transmembrane region" description="Helical" evidence="8">
    <location>
        <begin position="194"/>
        <end position="214"/>
    </location>
</feature>
<feature type="transmembrane region" description="Helical" evidence="8">
    <location>
        <begin position="87"/>
        <end position="105"/>
    </location>
</feature>
<evidence type="ECO:0000259" key="9">
    <source>
        <dbReference type="PROSITE" id="PS50928"/>
    </source>
</evidence>
<dbReference type="OrthoDB" id="9808674at2"/>
<dbReference type="InterPro" id="IPR035906">
    <property type="entry name" value="MetI-like_sf"/>
</dbReference>
<dbReference type="GO" id="GO:0022857">
    <property type="term" value="F:transmembrane transporter activity"/>
    <property type="evidence" value="ECO:0007669"/>
    <property type="project" value="InterPro"/>
</dbReference>
<evidence type="ECO:0000256" key="8">
    <source>
        <dbReference type="RuleBase" id="RU363032"/>
    </source>
</evidence>
<evidence type="ECO:0000256" key="6">
    <source>
        <dbReference type="ARBA" id="ARBA00022989"/>
    </source>
</evidence>
<accession>A0A2U2C6W3</accession>
<dbReference type="Proteomes" id="UP000244940">
    <property type="component" value="Unassembled WGS sequence"/>
</dbReference>
<dbReference type="InterPro" id="IPR000515">
    <property type="entry name" value="MetI-like"/>
</dbReference>
<evidence type="ECO:0000256" key="5">
    <source>
        <dbReference type="ARBA" id="ARBA00022692"/>
    </source>
</evidence>
<dbReference type="GeneID" id="94366469"/>
<evidence type="ECO:0000256" key="4">
    <source>
        <dbReference type="ARBA" id="ARBA00022475"/>
    </source>
</evidence>
<dbReference type="InterPro" id="IPR043429">
    <property type="entry name" value="ArtM/GltK/GlnP/TcyL/YhdX-like"/>
</dbReference>
<dbReference type="PROSITE" id="PS50928">
    <property type="entry name" value="ABC_TM1"/>
    <property type="match status" value="1"/>
</dbReference>
<feature type="transmembrane region" description="Helical" evidence="8">
    <location>
        <begin position="60"/>
        <end position="81"/>
    </location>
</feature>
<dbReference type="GO" id="GO:0043190">
    <property type="term" value="C:ATP-binding cassette (ABC) transporter complex"/>
    <property type="evidence" value="ECO:0007669"/>
    <property type="project" value="InterPro"/>
</dbReference>
<dbReference type="InterPro" id="IPR010065">
    <property type="entry name" value="AA_ABC_transptr_permease_3TM"/>
</dbReference>
<dbReference type="PANTHER" id="PTHR30614:SF21">
    <property type="entry name" value="AMINO ACID ABC TRANSPORTER PERMEASE"/>
    <property type="match status" value="1"/>
</dbReference>
<feature type="transmembrane region" description="Helical" evidence="8">
    <location>
        <begin position="25"/>
        <end position="48"/>
    </location>
</feature>
<dbReference type="Gene3D" id="1.10.3720.10">
    <property type="entry name" value="MetI-like"/>
    <property type="match status" value="1"/>
</dbReference>
<evidence type="ECO:0000256" key="2">
    <source>
        <dbReference type="ARBA" id="ARBA00010072"/>
    </source>
</evidence>
<comment type="caution">
    <text evidence="10">The sequence shown here is derived from an EMBL/GenBank/DDBJ whole genome shotgun (WGS) entry which is preliminary data.</text>
</comment>
<dbReference type="SUPFAM" id="SSF161098">
    <property type="entry name" value="MetI-like"/>
    <property type="match status" value="1"/>
</dbReference>
<evidence type="ECO:0000256" key="7">
    <source>
        <dbReference type="ARBA" id="ARBA00023136"/>
    </source>
</evidence>
<evidence type="ECO:0000313" key="10">
    <source>
        <dbReference type="EMBL" id="PWE27607.1"/>
    </source>
</evidence>
<evidence type="ECO:0000313" key="11">
    <source>
        <dbReference type="Proteomes" id="UP000244940"/>
    </source>
</evidence>
<dbReference type="AlphaFoldDB" id="A0A2U2C6W3"/>
<proteinExistence type="inferred from homology"/>
<keyword evidence="7 8" id="KW-0472">Membrane</keyword>
<dbReference type="NCBIfam" id="TIGR01726">
    <property type="entry name" value="HEQRo_perm_3TM"/>
    <property type="match status" value="1"/>
</dbReference>
<dbReference type="EMBL" id="QEYD01000010">
    <property type="protein sequence ID" value="PWE27607.1"/>
    <property type="molecule type" value="Genomic_DNA"/>
</dbReference>